<feature type="region of interest" description="Disordered" evidence="1">
    <location>
        <begin position="1"/>
        <end position="132"/>
    </location>
</feature>
<reference evidence="2" key="1">
    <citation type="submission" date="2023-04" db="EMBL/GenBank/DDBJ databases">
        <authorList>
            <person name="Vijverberg K."/>
            <person name="Xiong W."/>
            <person name="Schranz E."/>
        </authorList>
    </citation>
    <scope>NUCLEOTIDE SEQUENCE</scope>
</reference>
<feature type="compositionally biased region" description="Basic and acidic residues" evidence="1">
    <location>
        <begin position="78"/>
        <end position="87"/>
    </location>
</feature>
<accession>A0AA36E0I6</accession>
<feature type="compositionally biased region" description="Basic residues" evidence="1">
    <location>
        <begin position="23"/>
        <end position="35"/>
    </location>
</feature>
<gene>
    <name evidence="2" type="ORF">LSALG_LOCUS17720</name>
</gene>
<dbReference type="Proteomes" id="UP001177003">
    <property type="component" value="Chromosome 3"/>
</dbReference>
<feature type="compositionally biased region" description="Acidic residues" evidence="1">
    <location>
        <begin position="118"/>
        <end position="132"/>
    </location>
</feature>
<dbReference type="EMBL" id="OX465079">
    <property type="protein sequence ID" value="CAI9277813.1"/>
    <property type="molecule type" value="Genomic_DNA"/>
</dbReference>
<dbReference type="AlphaFoldDB" id="A0AA36E0I6"/>
<feature type="compositionally biased region" description="Acidic residues" evidence="1">
    <location>
        <begin position="42"/>
        <end position="53"/>
    </location>
</feature>
<keyword evidence="3" id="KW-1185">Reference proteome</keyword>
<evidence type="ECO:0000313" key="3">
    <source>
        <dbReference type="Proteomes" id="UP001177003"/>
    </source>
</evidence>
<evidence type="ECO:0000256" key="1">
    <source>
        <dbReference type="SAM" id="MobiDB-lite"/>
    </source>
</evidence>
<protein>
    <submittedName>
        <fullName evidence="2">Uncharacterized protein</fullName>
    </submittedName>
</protein>
<evidence type="ECO:0000313" key="2">
    <source>
        <dbReference type="EMBL" id="CAI9277813.1"/>
    </source>
</evidence>
<sequence length="191" mass="21219">MCEVPAPVSPHSKKRRVEDMAKKISKKNKKTKNRKLVIPTESSEEEEVPETPEPEPIIKLTSPEKTVVIPSAVSSTKSSHEEVRTSDITKNISDTDVNVIMGEGDLSKETTEPPQANDESDNEDGGFGDTFEDMTFDEEEEDFPDDMLMFMKQFKILNKKLNSIIQSQADMGGGSSVSSFEIDGLIKDFEA</sequence>
<name>A0AA36E0I6_LACSI</name>
<organism evidence="2 3">
    <name type="scientific">Lactuca saligna</name>
    <name type="common">Willowleaf lettuce</name>
    <dbReference type="NCBI Taxonomy" id="75948"/>
    <lineage>
        <taxon>Eukaryota</taxon>
        <taxon>Viridiplantae</taxon>
        <taxon>Streptophyta</taxon>
        <taxon>Embryophyta</taxon>
        <taxon>Tracheophyta</taxon>
        <taxon>Spermatophyta</taxon>
        <taxon>Magnoliopsida</taxon>
        <taxon>eudicotyledons</taxon>
        <taxon>Gunneridae</taxon>
        <taxon>Pentapetalae</taxon>
        <taxon>asterids</taxon>
        <taxon>campanulids</taxon>
        <taxon>Asterales</taxon>
        <taxon>Asteraceae</taxon>
        <taxon>Cichorioideae</taxon>
        <taxon>Cichorieae</taxon>
        <taxon>Lactucinae</taxon>
        <taxon>Lactuca</taxon>
    </lineage>
</organism>
<proteinExistence type="predicted"/>